<dbReference type="Proteomes" id="UP000655208">
    <property type="component" value="Unassembled WGS sequence"/>
</dbReference>
<dbReference type="Pfam" id="PF13456">
    <property type="entry name" value="RVT_3"/>
    <property type="match status" value="1"/>
</dbReference>
<dbReference type="NCBIfam" id="NF005567">
    <property type="entry name" value="PRK07238.1"/>
    <property type="match status" value="1"/>
</dbReference>
<dbReference type="InterPro" id="IPR012337">
    <property type="entry name" value="RNaseH-like_sf"/>
</dbReference>
<dbReference type="RefSeq" id="WP_229674730.1">
    <property type="nucleotide sequence ID" value="NZ_BMNA01000018.1"/>
</dbReference>
<dbReference type="GO" id="GO:0004523">
    <property type="term" value="F:RNA-DNA hybrid ribonuclease activity"/>
    <property type="evidence" value="ECO:0007669"/>
    <property type="project" value="InterPro"/>
</dbReference>
<feature type="domain" description="RNase H type-1" evidence="3">
    <location>
        <begin position="25"/>
        <end position="161"/>
    </location>
</feature>
<sequence>MSPERTTADAGQLPLSDQDDGAGSGVTAVTLYADGGSRGNPGPAGYGTVVFDADGTTVLAERAASLGRATNNVAEYSGLIAGLEAAAELGAHTVAVRMDSKLVVEQMSGRWQVKHPDMKPLARRASHLVGLFDDVTFDWVPRARNAHADRLANEAMDAAAQGRTWVRSTGPTDDVPDAADAAGAAVPDGRDAAGDTSVGPGAGATAHAAGRTDTETAGTTDGASTTGRRSDPAAGRPERAAVSDTVVLVVRHGETTWSVRGRFAGREDVPLTANGVRQAHAVAARIAALQPDLVLTSPLQRCRATADAVARVRGIPVEPVDALLDGALGEWTGLTVGQIEAGWPEQFARWRSDVAATPPGGESFIQIRDRVRTVQERIRARHSGRVVVLVTHAAVAKMVVTEALGVPPDVAYRLRVDTGSLSGYSVDPDGATTVWAVNEAGHLPG</sequence>
<accession>A0A917TCN4</accession>
<evidence type="ECO:0000313" key="4">
    <source>
        <dbReference type="EMBL" id="GGM17789.1"/>
    </source>
</evidence>
<dbReference type="Pfam" id="PF00300">
    <property type="entry name" value="His_Phos_1"/>
    <property type="match status" value="1"/>
</dbReference>
<reference evidence="4" key="2">
    <citation type="submission" date="2020-09" db="EMBL/GenBank/DDBJ databases">
        <authorList>
            <person name="Sun Q."/>
            <person name="Zhou Y."/>
        </authorList>
    </citation>
    <scope>NUCLEOTIDE SEQUENCE</scope>
    <source>
        <strain evidence="4">CGMCC 4.7308</strain>
    </source>
</reference>
<dbReference type="PANTHER" id="PTHR46387:SF2">
    <property type="entry name" value="RIBONUCLEASE HI"/>
    <property type="match status" value="1"/>
</dbReference>
<evidence type="ECO:0000256" key="1">
    <source>
        <dbReference type="PIRSR" id="PIRSR613078-2"/>
    </source>
</evidence>
<feature type="binding site" evidence="1">
    <location>
        <position position="301"/>
    </location>
    <ligand>
        <name>substrate</name>
    </ligand>
</feature>
<feature type="compositionally biased region" description="Basic and acidic residues" evidence="2">
    <location>
        <begin position="228"/>
        <end position="240"/>
    </location>
</feature>
<keyword evidence="5" id="KW-1185">Reference proteome</keyword>
<dbReference type="Gene3D" id="3.40.50.1240">
    <property type="entry name" value="Phosphoglycerate mutase-like"/>
    <property type="match status" value="1"/>
</dbReference>
<dbReference type="PANTHER" id="PTHR46387">
    <property type="entry name" value="POLYNUCLEOTIDYL TRANSFERASE, RIBONUCLEASE H-LIKE SUPERFAMILY PROTEIN"/>
    <property type="match status" value="1"/>
</dbReference>
<dbReference type="PIRSF" id="PIRSF036922">
    <property type="entry name" value="RNaseH_PGAM"/>
    <property type="match status" value="1"/>
</dbReference>
<protein>
    <submittedName>
        <fullName evidence="4">Bifunctional RNase H/acid phosphatase</fullName>
    </submittedName>
</protein>
<dbReference type="CDD" id="cd07067">
    <property type="entry name" value="HP_PGM_like"/>
    <property type="match status" value="1"/>
</dbReference>
<dbReference type="GO" id="GO:0003676">
    <property type="term" value="F:nucleic acid binding"/>
    <property type="evidence" value="ECO:0007669"/>
    <property type="project" value="InterPro"/>
</dbReference>
<dbReference type="PROSITE" id="PS50879">
    <property type="entry name" value="RNASE_H_1"/>
    <property type="match status" value="1"/>
</dbReference>
<gene>
    <name evidence="4" type="ORF">GCM10011594_42370</name>
</gene>
<dbReference type="InterPro" id="IPR014636">
    <property type="entry name" value="RNaseH/PGlycerate_mutase"/>
</dbReference>
<dbReference type="SUPFAM" id="SSF53098">
    <property type="entry name" value="Ribonuclease H-like"/>
    <property type="match status" value="1"/>
</dbReference>
<evidence type="ECO:0000259" key="3">
    <source>
        <dbReference type="PROSITE" id="PS50879"/>
    </source>
</evidence>
<proteinExistence type="predicted"/>
<comment type="caution">
    <text evidence="4">The sequence shown here is derived from an EMBL/GenBank/DDBJ whole genome shotgun (WGS) entry which is preliminary data.</text>
</comment>
<dbReference type="CDD" id="cd09279">
    <property type="entry name" value="RNase_HI_like"/>
    <property type="match status" value="1"/>
</dbReference>
<reference evidence="4" key="1">
    <citation type="journal article" date="2014" name="Int. J. Syst. Evol. Microbiol.">
        <title>Complete genome sequence of Corynebacterium casei LMG S-19264T (=DSM 44701T), isolated from a smear-ripened cheese.</title>
        <authorList>
            <consortium name="US DOE Joint Genome Institute (JGI-PGF)"/>
            <person name="Walter F."/>
            <person name="Albersmeier A."/>
            <person name="Kalinowski J."/>
            <person name="Ruckert C."/>
        </authorList>
    </citation>
    <scope>NUCLEOTIDE SEQUENCE</scope>
    <source>
        <strain evidence="4">CGMCC 4.7308</strain>
    </source>
</reference>
<organism evidence="4 5">
    <name type="scientific">Nakamurella endophytica</name>
    <dbReference type="NCBI Taxonomy" id="1748367"/>
    <lineage>
        <taxon>Bacteria</taxon>
        <taxon>Bacillati</taxon>
        <taxon>Actinomycetota</taxon>
        <taxon>Actinomycetes</taxon>
        <taxon>Nakamurellales</taxon>
        <taxon>Nakamurellaceae</taxon>
        <taxon>Nakamurella</taxon>
    </lineage>
</organism>
<dbReference type="EMBL" id="BMNA01000018">
    <property type="protein sequence ID" value="GGM17789.1"/>
    <property type="molecule type" value="Genomic_DNA"/>
</dbReference>
<feature type="compositionally biased region" description="Low complexity" evidence="2">
    <location>
        <begin position="178"/>
        <end position="187"/>
    </location>
</feature>
<dbReference type="SMART" id="SM00855">
    <property type="entry name" value="PGAM"/>
    <property type="match status" value="1"/>
</dbReference>
<dbReference type="InterPro" id="IPR029033">
    <property type="entry name" value="His_PPase_superfam"/>
</dbReference>
<evidence type="ECO:0000256" key="2">
    <source>
        <dbReference type="SAM" id="MobiDB-lite"/>
    </source>
</evidence>
<feature type="region of interest" description="Disordered" evidence="2">
    <location>
        <begin position="166"/>
        <end position="240"/>
    </location>
</feature>
<dbReference type="Gene3D" id="3.30.420.10">
    <property type="entry name" value="Ribonuclease H-like superfamily/Ribonuclease H"/>
    <property type="match status" value="1"/>
</dbReference>
<dbReference type="InterPro" id="IPR013078">
    <property type="entry name" value="His_Pase_superF_clade-1"/>
</dbReference>
<dbReference type="InterPro" id="IPR002156">
    <property type="entry name" value="RNaseH_domain"/>
</dbReference>
<dbReference type="AlphaFoldDB" id="A0A917TCN4"/>
<evidence type="ECO:0000313" key="5">
    <source>
        <dbReference type="Proteomes" id="UP000655208"/>
    </source>
</evidence>
<dbReference type="SUPFAM" id="SSF53254">
    <property type="entry name" value="Phosphoglycerate mutase-like"/>
    <property type="match status" value="1"/>
</dbReference>
<feature type="compositionally biased region" description="Low complexity" evidence="2">
    <location>
        <begin position="203"/>
        <end position="227"/>
    </location>
</feature>
<dbReference type="InterPro" id="IPR036397">
    <property type="entry name" value="RNaseH_sf"/>
</dbReference>
<feature type="region of interest" description="Disordered" evidence="2">
    <location>
        <begin position="1"/>
        <end position="22"/>
    </location>
</feature>
<name>A0A917TCN4_9ACTN</name>